<proteinExistence type="predicted"/>
<organism evidence="1">
    <name type="scientific">viral metagenome</name>
    <dbReference type="NCBI Taxonomy" id="1070528"/>
    <lineage>
        <taxon>unclassified sequences</taxon>
        <taxon>metagenomes</taxon>
        <taxon>organismal metagenomes</taxon>
    </lineage>
</organism>
<name>A0A6C0LR47_9ZZZZ</name>
<dbReference type="AlphaFoldDB" id="A0A6C0LR47"/>
<dbReference type="EMBL" id="MN740556">
    <property type="protein sequence ID" value="QHU33219.1"/>
    <property type="molecule type" value="Genomic_DNA"/>
</dbReference>
<sequence length="458" mass="53115">MATILELMNIIADDIQHTFEELIKLILHKTIKPFINPIHPNSRIIYNPITGRNERGYLGASADVNVNQYIYQLTNECLGWVGNYVANFKANSKYIKASFPQRFPAPNNRNRYLTKTRVAYNINNHSIIDGVPIPVGKNEQVMSSFHNFISSLNERNMVSIISNRRSYDTYFCDISYSDCYRELEHIGRDIIDQTDPLIPPPISARMSTAIFRVKLYDLEQNLTNLSALYPDIYNAYIELIKIINSQPRSNIKWVIELIATLTYRRWFDIPENQKITFIEILGEEFIRGINANELATILLQSGLPEILIRTCYMYSLLKMLFIVFGYNKLIPKIVTDPIIIDNGIEIETIQEVDNCIVECDTDCEPVNKCIYDIIKLFNDLYPTIGELMGGSDTFPPECHEIKCDEIPPNYDCLVTIPEYLWRFNDYSYCQHLDYVNSKIVRNSLHSKITNTVRYLNNF</sequence>
<protein>
    <submittedName>
        <fullName evidence="1">Uncharacterized protein</fullName>
    </submittedName>
</protein>
<accession>A0A6C0LR47</accession>
<reference evidence="1" key="1">
    <citation type="journal article" date="2020" name="Nature">
        <title>Giant virus diversity and host interactions through global metagenomics.</title>
        <authorList>
            <person name="Schulz F."/>
            <person name="Roux S."/>
            <person name="Paez-Espino D."/>
            <person name="Jungbluth S."/>
            <person name="Walsh D.A."/>
            <person name="Denef V.J."/>
            <person name="McMahon K.D."/>
            <person name="Konstantinidis K.T."/>
            <person name="Eloe-Fadrosh E.A."/>
            <person name="Kyrpides N.C."/>
            <person name="Woyke T."/>
        </authorList>
    </citation>
    <scope>NUCLEOTIDE SEQUENCE</scope>
    <source>
        <strain evidence="1">GVMAG-S-1014582-52</strain>
    </source>
</reference>
<evidence type="ECO:0000313" key="1">
    <source>
        <dbReference type="EMBL" id="QHU33219.1"/>
    </source>
</evidence>